<keyword evidence="2 5" id="KW-0812">Transmembrane</keyword>
<dbReference type="PANTHER" id="PTHR43229:SF2">
    <property type="entry name" value="NODULATION PROTEIN J"/>
    <property type="match status" value="1"/>
</dbReference>
<protein>
    <recommendedName>
        <fullName evidence="5">Transport permease protein</fullName>
    </recommendedName>
</protein>
<feature type="transmembrane region" description="Helical" evidence="5">
    <location>
        <begin position="190"/>
        <end position="209"/>
    </location>
</feature>
<keyword evidence="4 5" id="KW-0472">Membrane</keyword>
<comment type="similarity">
    <text evidence="5">Belongs to the ABC-2 integral membrane protein family.</text>
</comment>
<comment type="subcellular location">
    <subcellularLocation>
        <location evidence="5">Cell membrane</location>
        <topology evidence="5">Multi-pass membrane protein</topology>
    </subcellularLocation>
    <subcellularLocation>
        <location evidence="1">Membrane</location>
        <topology evidence="1">Multi-pass membrane protein</topology>
    </subcellularLocation>
</comment>
<evidence type="ECO:0000256" key="5">
    <source>
        <dbReference type="RuleBase" id="RU361157"/>
    </source>
</evidence>
<evidence type="ECO:0000313" key="8">
    <source>
        <dbReference type="Proteomes" id="UP000050514"/>
    </source>
</evidence>
<dbReference type="GO" id="GO:0140359">
    <property type="term" value="F:ABC-type transporter activity"/>
    <property type="evidence" value="ECO:0007669"/>
    <property type="project" value="InterPro"/>
</dbReference>
<sequence>MKGAPMQKSVQKSVNLRSFLTASWLGWQIESNWTDPFLFATYSTIKPVAGAAILVLMYSIVTQGNFDSPVFAYLYLGNAFYQYVPAVLTGVSWTIIDDREHYRTLKYIYTAPVNIPFYLFGRAVAKFIVGTFGVVITIAAGVLFLNVPLDWSRVDWPLFLVALFLGVLMLALSGLILAGITLMTARHSYYIGDVVAGGLFLFTGAIFPLEVLPNWLRPIGYLLPITYWLELIRRSLVGAVAEAFPTFTALSNGDLLLILAASSLVFGIASIFIFRYCDHQARERGLIDQTTNY</sequence>
<dbReference type="OrthoDB" id="9774717at2"/>
<gene>
    <name evidence="7" type="ORF">AC812_11565</name>
</gene>
<dbReference type="Pfam" id="PF01061">
    <property type="entry name" value="ABC2_membrane"/>
    <property type="match status" value="1"/>
</dbReference>
<evidence type="ECO:0000256" key="1">
    <source>
        <dbReference type="ARBA" id="ARBA00004141"/>
    </source>
</evidence>
<feature type="domain" description="ABC transmembrane type-2" evidence="6">
    <location>
        <begin position="38"/>
        <end position="277"/>
    </location>
</feature>
<keyword evidence="5" id="KW-1003">Cell membrane</keyword>
<feature type="transmembrane region" description="Helical" evidence="5">
    <location>
        <begin position="37"/>
        <end position="61"/>
    </location>
</feature>
<name>A0A0P6X4X5_9CHLR</name>
<dbReference type="PROSITE" id="PS51012">
    <property type="entry name" value="ABC_TM2"/>
    <property type="match status" value="1"/>
</dbReference>
<dbReference type="InterPro" id="IPR047817">
    <property type="entry name" value="ABC2_TM_bact-type"/>
</dbReference>
<dbReference type="InterPro" id="IPR051784">
    <property type="entry name" value="Nod_factor_ABC_transporter"/>
</dbReference>
<dbReference type="STRING" id="360411.AC812_11565"/>
<feature type="transmembrane region" description="Helical" evidence="5">
    <location>
        <begin position="156"/>
        <end position="178"/>
    </location>
</feature>
<organism evidence="7 8">
    <name type="scientific">Bellilinea caldifistulae</name>
    <dbReference type="NCBI Taxonomy" id="360411"/>
    <lineage>
        <taxon>Bacteria</taxon>
        <taxon>Bacillati</taxon>
        <taxon>Chloroflexota</taxon>
        <taxon>Anaerolineae</taxon>
        <taxon>Anaerolineales</taxon>
        <taxon>Anaerolineaceae</taxon>
        <taxon>Bellilinea</taxon>
    </lineage>
</organism>
<keyword evidence="5" id="KW-0813">Transport</keyword>
<feature type="transmembrane region" description="Helical" evidence="5">
    <location>
        <begin position="255"/>
        <end position="274"/>
    </location>
</feature>
<evidence type="ECO:0000256" key="3">
    <source>
        <dbReference type="ARBA" id="ARBA00022989"/>
    </source>
</evidence>
<reference evidence="7 8" key="1">
    <citation type="submission" date="2015-07" db="EMBL/GenBank/DDBJ databases">
        <title>Draft genome of Bellilinea caldifistulae DSM 17877.</title>
        <authorList>
            <person name="Hemp J."/>
            <person name="Ward L.M."/>
            <person name="Pace L.A."/>
            <person name="Fischer W.W."/>
        </authorList>
    </citation>
    <scope>NUCLEOTIDE SEQUENCE [LARGE SCALE GENOMIC DNA]</scope>
    <source>
        <strain evidence="7 8">GOMI-1</strain>
    </source>
</reference>
<proteinExistence type="inferred from homology"/>
<dbReference type="EMBL" id="LGHJ01000017">
    <property type="protein sequence ID" value="KPL74457.1"/>
    <property type="molecule type" value="Genomic_DNA"/>
</dbReference>
<evidence type="ECO:0000313" key="7">
    <source>
        <dbReference type="EMBL" id="KPL74457.1"/>
    </source>
</evidence>
<comment type="caution">
    <text evidence="7">The sequence shown here is derived from an EMBL/GenBank/DDBJ whole genome shotgun (WGS) entry which is preliminary data.</text>
</comment>
<evidence type="ECO:0000256" key="4">
    <source>
        <dbReference type="ARBA" id="ARBA00023136"/>
    </source>
</evidence>
<feature type="transmembrane region" description="Helical" evidence="5">
    <location>
        <begin position="73"/>
        <end position="96"/>
    </location>
</feature>
<keyword evidence="8" id="KW-1185">Reference proteome</keyword>
<keyword evidence="3 5" id="KW-1133">Transmembrane helix</keyword>
<dbReference type="Proteomes" id="UP000050514">
    <property type="component" value="Unassembled WGS sequence"/>
</dbReference>
<dbReference type="PANTHER" id="PTHR43229">
    <property type="entry name" value="NODULATION PROTEIN J"/>
    <property type="match status" value="1"/>
</dbReference>
<accession>A0A0P6X4X5</accession>
<evidence type="ECO:0000256" key="2">
    <source>
        <dbReference type="ARBA" id="ARBA00022692"/>
    </source>
</evidence>
<dbReference type="InterPro" id="IPR013525">
    <property type="entry name" value="ABC2_TM"/>
</dbReference>
<feature type="transmembrane region" description="Helical" evidence="5">
    <location>
        <begin position="117"/>
        <end position="144"/>
    </location>
</feature>
<evidence type="ECO:0000259" key="6">
    <source>
        <dbReference type="PROSITE" id="PS51012"/>
    </source>
</evidence>
<dbReference type="GO" id="GO:0005886">
    <property type="term" value="C:plasma membrane"/>
    <property type="evidence" value="ECO:0007669"/>
    <property type="project" value="UniProtKB-SubCell"/>
</dbReference>
<dbReference type="AlphaFoldDB" id="A0A0P6X4X5"/>